<dbReference type="Proteomes" id="UP000799118">
    <property type="component" value="Unassembled WGS sequence"/>
</dbReference>
<organism evidence="1 2">
    <name type="scientific">Gymnopus androsaceus JB14</name>
    <dbReference type="NCBI Taxonomy" id="1447944"/>
    <lineage>
        <taxon>Eukaryota</taxon>
        <taxon>Fungi</taxon>
        <taxon>Dikarya</taxon>
        <taxon>Basidiomycota</taxon>
        <taxon>Agaricomycotina</taxon>
        <taxon>Agaricomycetes</taxon>
        <taxon>Agaricomycetidae</taxon>
        <taxon>Agaricales</taxon>
        <taxon>Marasmiineae</taxon>
        <taxon>Omphalotaceae</taxon>
        <taxon>Gymnopus</taxon>
    </lineage>
</organism>
<dbReference type="EMBL" id="ML769426">
    <property type="protein sequence ID" value="KAE9403327.1"/>
    <property type="molecule type" value="Genomic_DNA"/>
</dbReference>
<dbReference type="OrthoDB" id="2851338at2759"/>
<accession>A0A6A4I2B2</accession>
<proteinExistence type="predicted"/>
<dbReference type="AlphaFoldDB" id="A0A6A4I2B2"/>
<protein>
    <submittedName>
        <fullName evidence="1">Uncharacterized protein</fullName>
    </submittedName>
</protein>
<gene>
    <name evidence="1" type="ORF">BT96DRAFT_917583</name>
</gene>
<sequence>MILAKLGIQPDSGSELLRGAEIDSIRLYTALRPTATATVPVPEHINLLSRVPGWQACRRFELVDIQSVSANLDSPKPPRFLALHRWRDLNGSSTPQFKAATNTPWRTRVMEGVVARERSVWRLVERPY</sequence>
<evidence type="ECO:0000313" key="1">
    <source>
        <dbReference type="EMBL" id="KAE9403327.1"/>
    </source>
</evidence>
<evidence type="ECO:0000313" key="2">
    <source>
        <dbReference type="Proteomes" id="UP000799118"/>
    </source>
</evidence>
<name>A0A6A4I2B2_9AGAR</name>
<keyword evidence="2" id="KW-1185">Reference proteome</keyword>
<reference evidence="1" key="1">
    <citation type="journal article" date="2019" name="Environ. Microbiol.">
        <title>Fungal ecological strategies reflected in gene transcription - a case study of two litter decomposers.</title>
        <authorList>
            <person name="Barbi F."/>
            <person name="Kohler A."/>
            <person name="Barry K."/>
            <person name="Baskaran P."/>
            <person name="Daum C."/>
            <person name="Fauchery L."/>
            <person name="Ihrmark K."/>
            <person name="Kuo A."/>
            <person name="LaButti K."/>
            <person name="Lipzen A."/>
            <person name="Morin E."/>
            <person name="Grigoriev I.V."/>
            <person name="Henrissat B."/>
            <person name="Lindahl B."/>
            <person name="Martin F."/>
        </authorList>
    </citation>
    <scope>NUCLEOTIDE SEQUENCE</scope>
    <source>
        <strain evidence="1">JB14</strain>
    </source>
</reference>